<dbReference type="GeneID" id="27664649"/>
<feature type="compositionally biased region" description="Low complexity" evidence="1">
    <location>
        <begin position="406"/>
        <end position="415"/>
    </location>
</feature>
<dbReference type="OrthoDB" id="5217806at2759"/>
<dbReference type="EMBL" id="AXCR01000006">
    <property type="protein sequence ID" value="KJR86307.1"/>
    <property type="molecule type" value="Genomic_DNA"/>
</dbReference>
<keyword evidence="2" id="KW-1133">Transmembrane helix</keyword>
<sequence length="466" mass="49802">MDSEFAYIVSNAALTGIMILPVLVIWVLFLFQARRRKDPVRDGFAWLKASFFFFFLSLIITTASDGVIAVLINDPSNLSASAFISLAKASDYLSIVSGYLEQLSIILTLVALIELAYGFYVALQPVAHDAANSAPAADAAKGGSGAAATRGEDSRLAHHNMVHIATAVVGVVLLALATAWFGKGAAAYVKYNNVVYSDDSNTSYSRATADLVASVRIGHKLGGAFDILVFVLSLPLLGAAGYLVSRAQGLPIKNTTVLYLVAVVFWFIRFLWRLVYNAVWLLPTTTIRTPIWLNVVDPLLNVWTFVITIILLYIVGVRRAGGLWSTPQPWTQFAAGGAYAGGYQPGVAPAAPYQYNGYNGYNAGPVPPGAPVYQLQGHDAQRQQFHEMPNPAAAVYPQEMYAPQLQGSVPPQQYQPYPPPAVASPPQGHVAPEQTPSPLTESANGVNATPPPPSGTSASPPAEVKS</sequence>
<comment type="caution">
    <text evidence="3">The sequence shown here is derived from an EMBL/GenBank/DDBJ whole genome shotgun (WGS) entry which is preliminary data.</text>
</comment>
<reference evidence="3 4" key="1">
    <citation type="journal article" date="2014" name="BMC Genomics">
        <title>Comparative genomics of the major fungal agents of human and animal Sporotrichosis: Sporothrix schenckii and Sporothrix brasiliensis.</title>
        <authorList>
            <person name="Teixeira M.M."/>
            <person name="de Almeida L.G."/>
            <person name="Kubitschek-Barreira P."/>
            <person name="Alves F.L."/>
            <person name="Kioshima E.S."/>
            <person name="Abadio A.K."/>
            <person name="Fernandes L."/>
            <person name="Derengowski L.S."/>
            <person name="Ferreira K.S."/>
            <person name="Souza R.C."/>
            <person name="Ruiz J.C."/>
            <person name="de Andrade N.C."/>
            <person name="Paes H.C."/>
            <person name="Nicola A.M."/>
            <person name="Albuquerque P."/>
            <person name="Gerber A.L."/>
            <person name="Martins V.P."/>
            <person name="Peconick L.D."/>
            <person name="Neto A.V."/>
            <person name="Chaucanez C.B."/>
            <person name="Silva P.A."/>
            <person name="Cunha O.L."/>
            <person name="de Oliveira F.F."/>
            <person name="dos Santos T.C."/>
            <person name="Barros A.L."/>
            <person name="Soares M.A."/>
            <person name="de Oliveira L.M."/>
            <person name="Marini M.M."/>
            <person name="Villalobos-Duno H."/>
            <person name="Cunha M.M."/>
            <person name="de Hoog S."/>
            <person name="da Silveira J.F."/>
            <person name="Henrissat B."/>
            <person name="Nino-Vega G.A."/>
            <person name="Cisalpino P.S."/>
            <person name="Mora-Montes H.M."/>
            <person name="Almeida S.R."/>
            <person name="Stajich J.E."/>
            <person name="Lopes-Bezerra L.M."/>
            <person name="Vasconcelos A.T."/>
            <person name="Felipe M.S."/>
        </authorList>
    </citation>
    <scope>NUCLEOTIDE SEQUENCE [LARGE SCALE GENOMIC DNA]</scope>
    <source>
        <strain evidence="3 4">1099-18</strain>
    </source>
</reference>
<feature type="compositionally biased region" description="Low complexity" evidence="1">
    <location>
        <begin position="455"/>
        <end position="466"/>
    </location>
</feature>
<feature type="transmembrane region" description="Helical" evidence="2">
    <location>
        <begin position="256"/>
        <end position="275"/>
    </location>
</feature>
<dbReference type="AlphaFoldDB" id="A0A0F2M9I6"/>
<proteinExistence type="predicted"/>
<dbReference type="VEuPathDB" id="FungiDB:SPSK_02503"/>
<feature type="region of interest" description="Disordered" evidence="1">
    <location>
        <begin position="406"/>
        <end position="466"/>
    </location>
</feature>
<evidence type="ECO:0000256" key="1">
    <source>
        <dbReference type="SAM" id="MobiDB-lite"/>
    </source>
</evidence>
<feature type="transmembrane region" description="Helical" evidence="2">
    <location>
        <begin position="6"/>
        <end position="31"/>
    </location>
</feature>
<feature type="compositionally biased region" description="Polar residues" evidence="1">
    <location>
        <begin position="434"/>
        <end position="447"/>
    </location>
</feature>
<evidence type="ECO:0000313" key="4">
    <source>
        <dbReference type="Proteomes" id="UP000033710"/>
    </source>
</evidence>
<name>A0A0F2M9I6_SPOSC</name>
<feature type="transmembrane region" description="Helical" evidence="2">
    <location>
        <begin position="295"/>
        <end position="315"/>
    </location>
</feature>
<accession>A0A0F2M9I6</accession>
<organism evidence="3 4">
    <name type="scientific">Sporothrix schenckii 1099-18</name>
    <dbReference type="NCBI Taxonomy" id="1397361"/>
    <lineage>
        <taxon>Eukaryota</taxon>
        <taxon>Fungi</taxon>
        <taxon>Dikarya</taxon>
        <taxon>Ascomycota</taxon>
        <taxon>Pezizomycotina</taxon>
        <taxon>Sordariomycetes</taxon>
        <taxon>Sordariomycetidae</taxon>
        <taxon>Ophiostomatales</taxon>
        <taxon>Ophiostomataceae</taxon>
        <taxon>Sporothrix</taxon>
    </lineage>
</organism>
<gene>
    <name evidence="3" type="ORF">SPSK_02503</name>
</gene>
<dbReference type="Proteomes" id="UP000033710">
    <property type="component" value="Unassembled WGS sequence"/>
</dbReference>
<keyword evidence="2" id="KW-0812">Transmembrane</keyword>
<feature type="transmembrane region" description="Helical" evidence="2">
    <location>
        <begin position="51"/>
        <end position="72"/>
    </location>
</feature>
<keyword evidence="2" id="KW-0472">Membrane</keyword>
<reference evidence="3 4" key="2">
    <citation type="journal article" date="2015" name="Eukaryot. Cell">
        <title>Asexual propagation of a virulent clone complex in a human and feline outbreak of sporotrichosis.</title>
        <authorList>
            <person name="Teixeira Mde M."/>
            <person name="Rodrigues A.M."/>
            <person name="Tsui C.K."/>
            <person name="de Almeida L.G."/>
            <person name="Van Diepeningen A.D."/>
            <person name="van den Ende B.G."/>
            <person name="Fernandes G.F."/>
            <person name="Kano R."/>
            <person name="Hamelin R.C."/>
            <person name="Lopes-Bezerra L.M."/>
            <person name="Vasconcelos A.T."/>
            <person name="de Hoog S."/>
            <person name="de Camargo Z.P."/>
            <person name="Felipe M.S."/>
        </authorList>
    </citation>
    <scope>NUCLEOTIDE SEQUENCE [LARGE SCALE GENOMIC DNA]</scope>
    <source>
        <strain evidence="3 4">1099-18</strain>
    </source>
</reference>
<evidence type="ECO:0000313" key="3">
    <source>
        <dbReference type="EMBL" id="KJR86307.1"/>
    </source>
</evidence>
<feature type="transmembrane region" description="Helical" evidence="2">
    <location>
        <begin position="160"/>
        <end position="181"/>
    </location>
</feature>
<dbReference type="RefSeq" id="XP_016588983.1">
    <property type="nucleotide sequence ID" value="XM_016729372.1"/>
</dbReference>
<evidence type="ECO:0000256" key="2">
    <source>
        <dbReference type="SAM" id="Phobius"/>
    </source>
</evidence>
<feature type="transmembrane region" description="Helical" evidence="2">
    <location>
        <begin position="224"/>
        <end position="244"/>
    </location>
</feature>
<feature type="transmembrane region" description="Helical" evidence="2">
    <location>
        <begin position="103"/>
        <end position="123"/>
    </location>
</feature>
<protein>
    <submittedName>
        <fullName evidence="3">Uncharacterized protein</fullName>
    </submittedName>
</protein>
<dbReference type="KEGG" id="ssck:SPSK_02503"/>